<name>A0A9Q0QPW6_9MAGN</name>
<evidence type="ECO:0000256" key="3">
    <source>
        <dbReference type="RuleBase" id="RU361155"/>
    </source>
</evidence>
<dbReference type="Proteomes" id="UP001141806">
    <property type="component" value="Unassembled WGS sequence"/>
</dbReference>
<organism evidence="5 6">
    <name type="scientific">Protea cynaroides</name>
    <dbReference type="NCBI Taxonomy" id="273540"/>
    <lineage>
        <taxon>Eukaryota</taxon>
        <taxon>Viridiplantae</taxon>
        <taxon>Streptophyta</taxon>
        <taxon>Embryophyta</taxon>
        <taxon>Tracheophyta</taxon>
        <taxon>Spermatophyta</taxon>
        <taxon>Magnoliopsida</taxon>
        <taxon>Proteales</taxon>
        <taxon>Proteaceae</taxon>
        <taxon>Protea</taxon>
    </lineage>
</organism>
<protein>
    <recommendedName>
        <fullName evidence="3">Sulfotransferase</fullName>
        <ecNumber evidence="3">2.8.2.-</ecNumber>
    </recommendedName>
</protein>
<dbReference type="Gene3D" id="3.40.50.300">
    <property type="entry name" value="P-loop containing nucleotide triphosphate hydrolases"/>
    <property type="match status" value="1"/>
</dbReference>
<gene>
    <name evidence="5" type="ORF">NE237_019349</name>
</gene>
<proteinExistence type="inferred from homology"/>
<comment type="similarity">
    <text evidence="1 3">Belongs to the sulfotransferase 1 family.</text>
</comment>
<evidence type="ECO:0000313" key="5">
    <source>
        <dbReference type="EMBL" id="KAJ4967500.1"/>
    </source>
</evidence>
<dbReference type="EC" id="2.8.2.-" evidence="3"/>
<dbReference type="GO" id="GO:0008146">
    <property type="term" value="F:sulfotransferase activity"/>
    <property type="evidence" value="ECO:0007669"/>
    <property type="project" value="InterPro"/>
</dbReference>
<keyword evidence="6" id="KW-1185">Reference proteome</keyword>
<dbReference type="SUPFAM" id="SSF52540">
    <property type="entry name" value="P-loop containing nucleoside triphosphate hydrolases"/>
    <property type="match status" value="1"/>
</dbReference>
<accession>A0A9Q0QPW6</accession>
<evidence type="ECO:0000256" key="2">
    <source>
        <dbReference type="ARBA" id="ARBA00022679"/>
    </source>
</evidence>
<feature type="domain" description="Sulfotransferase" evidence="4">
    <location>
        <begin position="77"/>
        <end position="334"/>
    </location>
</feature>
<dbReference type="InterPro" id="IPR000863">
    <property type="entry name" value="Sulfotransferase_dom"/>
</dbReference>
<evidence type="ECO:0000313" key="6">
    <source>
        <dbReference type="Proteomes" id="UP001141806"/>
    </source>
</evidence>
<sequence>MAHYTSTHRDCFLNKTKEEEENIERTFQGYKQLVSNLPNEEGSEFFDQICLYQGFWIADVHCQGVIAVQNHFKARSTDIIGATNPKSGTTWIKALLFAIVNRSKYPINNHPLLSENPHGLVPCIEIDLYNGRIPDLEILPSPRIFQTHISYTSLPQSMIDSGSRIVYISRNPKDAFVSLWHFKNKLRAVLSKPPLTFTEDFEKFCKGVSLSGPFWDHALGYWKASLERPQHVLFIKYEELHEDPVLHLKRIAQFVGYPFSSEEEKEGMVDEILKLCSFETLSNLKVNKIGKIVGTPFPNEAFFRKGMVGDCTNYLTSEMIERLDQITEEKCHGYGLIM</sequence>
<dbReference type="InterPro" id="IPR027417">
    <property type="entry name" value="P-loop_NTPase"/>
</dbReference>
<dbReference type="PANTHER" id="PTHR11783">
    <property type="entry name" value="SULFOTRANSFERASE SULT"/>
    <property type="match status" value="1"/>
</dbReference>
<reference evidence="5" key="1">
    <citation type="journal article" date="2023" name="Plant J.">
        <title>The genome of the king protea, Protea cynaroides.</title>
        <authorList>
            <person name="Chang J."/>
            <person name="Duong T.A."/>
            <person name="Schoeman C."/>
            <person name="Ma X."/>
            <person name="Roodt D."/>
            <person name="Barker N."/>
            <person name="Li Z."/>
            <person name="Van de Peer Y."/>
            <person name="Mizrachi E."/>
        </authorList>
    </citation>
    <scope>NUCLEOTIDE SEQUENCE</scope>
    <source>
        <tissue evidence="5">Young leaves</tissue>
    </source>
</reference>
<dbReference type="EMBL" id="JAMYWD010000007">
    <property type="protein sequence ID" value="KAJ4967500.1"/>
    <property type="molecule type" value="Genomic_DNA"/>
</dbReference>
<keyword evidence="2 3" id="KW-0808">Transferase</keyword>
<evidence type="ECO:0000256" key="1">
    <source>
        <dbReference type="ARBA" id="ARBA00005771"/>
    </source>
</evidence>
<dbReference type="AlphaFoldDB" id="A0A9Q0QPW6"/>
<comment type="caution">
    <text evidence="5">The sequence shown here is derived from an EMBL/GenBank/DDBJ whole genome shotgun (WGS) entry which is preliminary data.</text>
</comment>
<evidence type="ECO:0000259" key="4">
    <source>
        <dbReference type="Pfam" id="PF00685"/>
    </source>
</evidence>
<dbReference type="Pfam" id="PF00685">
    <property type="entry name" value="Sulfotransfer_1"/>
    <property type="match status" value="1"/>
</dbReference>
<dbReference type="OrthoDB" id="205623at2759"/>